<dbReference type="EMBL" id="JBHTCO010000001">
    <property type="protein sequence ID" value="MFC7391441.1"/>
    <property type="molecule type" value="Genomic_DNA"/>
</dbReference>
<feature type="transmembrane region" description="Helical" evidence="5">
    <location>
        <begin position="224"/>
        <end position="244"/>
    </location>
</feature>
<keyword evidence="4 5" id="KW-0472">Membrane</keyword>
<feature type="transmembrane region" description="Helical" evidence="5">
    <location>
        <begin position="157"/>
        <end position="180"/>
    </location>
</feature>
<feature type="transmembrane region" description="Helical" evidence="5">
    <location>
        <begin position="70"/>
        <end position="92"/>
    </location>
</feature>
<sequence length="325" mass="34542">MRVIERISTFAGKTFTIWVLLFAVMAYLFPGHFKVFGGYVVPLLGIVMFGMGLTLSAADFKEVFRRPKEVALGVIGHFIIMPVIAFLLAIGLHLPKEVAVGVILVGCCPSGTSSNVMVFLARGNVPLAVSIASVSTILAPIVTPLLILLFASKWVNVSVGSLFISIIQVIIIPLVLGFIIKKFFGKQAEAGAKALPLVSCIAIVLIVAGVVAGSQAQLSTTGPLIFAVVVLHNVLGFLIGFFFARLCGMDLAKQKAVSMEIGMQNSGLGVTIASTHFSPLAAVPSAIFSVWHNISGSILAIIYSRLKDRKSKNSESEKIDIKTSV</sequence>
<keyword evidence="2 5" id="KW-0812">Transmembrane</keyword>
<keyword evidence="7" id="KW-1185">Reference proteome</keyword>
<dbReference type="InterPro" id="IPR038770">
    <property type="entry name" value="Na+/solute_symporter_sf"/>
</dbReference>
<keyword evidence="3 5" id="KW-1133">Transmembrane helix</keyword>
<feature type="transmembrane region" description="Helical" evidence="5">
    <location>
        <begin position="12"/>
        <end position="30"/>
    </location>
</feature>
<proteinExistence type="predicted"/>
<evidence type="ECO:0000256" key="4">
    <source>
        <dbReference type="ARBA" id="ARBA00023136"/>
    </source>
</evidence>
<dbReference type="Gene3D" id="1.20.1530.20">
    <property type="match status" value="1"/>
</dbReference>
<dbReference type="InterPro" id="IPR004710">
    <property type="entry name" value="Bilac:Na_transpt"/>
</dbReference>
<feature type="transmembrane region" description="Helical" evidence="5">
    <location>
        <begin position="127"/>
        <end position="151"/>
    </location>
</feature>
<feature type="transmembrane region" description="Helical" evidence="5">
    <location>
        <begin position="36"/>
        <end position="58"/>
    </location>
</feature>
<evidence type="ECO:0000256" key="2">
    <source>
        <dbReference type="ARBA" id="ARBA00022692"/>
    </source>
</evidence>
<evidence type="ECO:0000256" key="1">
    <source>
        <dbReference type="ARBA" id="ARBA00004141"/>
    </source>
</evidence>
<protein>
    <submittedName>
        <fullName evidence="6">Bile acid:sodium symporter family protein</fullName>
    </submittedName>
</protein>
<dbReference type="PANTHER" id="PTHR10361">
    <property type="entry name" value="SODIUM-BILE ACID COTRANSPORTER"/>
    <property type="match status" value="1"/>
</dbReference>
<dbReference type="Pfam" id="PF01758">
    <property type="entry name" value="SBF"/>
    <property type="match status" value="1"/>
</dbReference>
<accession>A0ABW2PW26</accession>
<dbReference type="PANTHER" id="PTHR10361:SF28">
    <property type="entry name" value="P3 PROTEIN-RELATED"/>
    <property type="match status" value="1"/>
</dbReference>
<evidence type="ECO:0000256" key="5">
    <source>
        <dbReference type="SAM" id="Phobius"/>
    </source>
</evidence>
<gene>
    <name evidence="6" type="ORF">ACFQRG_00250</name>
</gene>
<evidence type="ECO:0000256" key="3">
    <source>
        <dbReference type="ARBA" id="ARBA00022989"/>
    </source>
</evidence>
<name>A0ABW2PW26_9BACL</name>
<dbReference type="Proteomes" id="UP001596505">
    <property type="component" value="Unassembled WGS sequence"/>
</dbReference>
<feature type="transmembrane region" description="Helical" evidence="5">
    <location>
        <begin position="283"/>
        <end position="303"/>
    </location>
</feature>
<evidence type="ECO:0000313" key="6">
    <source>
        <dbReference type="EMBL" id="MFC7391441.1"/>
    </source>
</evidence>
<feature type="transmembrane region" description="Helical" evidence="5">
    <location>
        <begin position="192"/>
        <end position="212"/>
    </location>
</feature>
<dbReference type="RefSeq" id="WP_380962433.1">
    <property type="nucleotide sequence ID" value="NZ_JBHTCO010000001.1"/>
</dbReference>
<organism evidence="6 7">
    <name type="scientific">Scopulibacillus cellulosilyticus</name>
    <dbReference type="NCBI Taxonomy" id="2665665"/>
    <lineage>
        <taxon>Bacteria</taxon>
        <taxon>Bacillati</taxon>
        <taxon>Bacillota</taxon>
        <taxon>Bacilli</taxon>
        <taxon>Bacillales</taxon>
        <taxon>Sporolactobacillaceae</taxon>
        <taxon>Scopulibacillus</taxon>
    </lineage>
</organism>
<comment type="subcellular location">
    <subcellularLocation>
        <location evidence="1">Membrane</location>
        <topology evidence="1">Multi-pass membrane protein</topology>
    </subcellularLocation>
</comment>
<comment type="caution">
    <text evidence="6">The sequence shown here is derived from an EMBL/GenBank/DDBJ whole genome shotgun (WGS) entry which is preliminary data.</text>
</comment>
<evidence type="ECO:0000313" key="7">
    <source>
        <dbReference type="Proteomes" id="UP001596505"/>
    </source>
</evidence>
<reference evidence="7" key="1">
    <citation type="journal article" date="2019" name="Int. J. Syst. Evol. Microbiol.">
        <title>The Global Catalogue of Microorganisms (GCM) 10K type strain sequencing project: providing services to taxonomists for standard genome sequencing and annotation.</title>
        <authorList>
            <consortium name="The Broad Institute Genomics Platform"/>
            <consortium name="The Broad Institute Genome Sequencing Center for Infectious Disease"/>
            <person name="Wu L."/>
            <person name="Ma J."/>
        </authorList>
    </citation>
    <scope>NUCLEOTIDE SEQUENCE [LARGE SCALE GENOMIC DNA]</scope>
    <source>
        <strain evidence="7">CGMCC 1.16305</strain>
    </source>
</reference>
<dbReference type="InterPro" id="IPR002657">
    <property type="entry name" value="BilAc:Na_symport/Acr3"/>
</dbReference>